<evidence type="ECO:0000313" key="2">
    <source>
        <dbReference type="EMBL" id="CAF1631382.1"/>
    </source>
</evidence>
<organism evidence="1 4">
    <name type="scientific">Adineta steineri</name>
    <dbReference type="NCBI Taxonomy" id="433720"/>
    <lineage>
        <taxon>Eukaryota</taxon>
        <taxon>Metazoa</taxon>
        <taxon>Spiralia</taxon>
        <taxon>Gnathifera</taxon>
        <taxon>Rotifera</taxon>
        <taxon>Eurotatoria</taxon>
        <taxon>Bdelloidea</taxon>
        <taxon>Adinetida</taxon>
        <taxon>Adinetidae</taxon>
        <taxon>Adineta</taxon>
    </lineage>
</organism>
<protein>
    <submittedName>
        <fullName evidence="1">Uncharacterized protein</fullName>
    </submittedName>
</protein>
<feature type="non-terminal residue" evidence="1">
    <location>
        <position position="92"/>
    </location>
</feature>
<evidence type="ECO:0000313" key="4">
    <source>
        <dbReference type="Proteomes" id="UP000663877"/>
    </source>
</evidence>
<evidence type="ECO:0000313" key="1">
    <source>
        <dbReference type="EMBL" id="CAF1454116.1"/>
    </source>
</evidence>
<dbReference type="OrthoDB" id="10040355at2759"/>
<dbReference type="EMBL" id="CAJNOI010002035">
    <property type="protein sequence ID" value="CAF1454116.1"/>
    <property type="molecule type" value="Genomic_DNA"/>
</dbReference>
<name>A0A815PVP2_9BILA</name>
<sequence length="92" mass="10428">MHKVRRKALSPLLCDQKCTMTSVYMETYPNERLLIYDKRKSTCGGCLIMFASDEQLNVLFNSDVLFADGTFKISPKLFVQLCICVGMQHGEG</sequence>
<accession>A0A815PVP2</accession>
<proteinExistence type="predicted"/>
<keyword evidence="3" id="KW-1185">Reference proteome</keyword>
<dbReference type="AlphaFoldDB" id="A0A815PVP2"/>
<reference evidence="1" key="1">
    <citation type="submission" date="2021-02" db="EMBL/GenBank/DDBJ databases">
        <authorList>
            <person name="Nowell W R."/>
        </authorList>
    </citation>
    <scope>NUCLEOTIDE SEQUENCE</scope>
</reference>
<gene>
    <name evidence="1" type="ORF">BJG266_LOCUS40602</name>
    <name evidence="2" type="ORF">QVE165_LOCUS57477</name>
</gene>
<evidence type="ECO:0000313" key="3">
    <source>
        <dbReference type="Proteomes" id="UP000663832"/>
    </source>
</evidence>
<dbReference type="EMBL" id="CAJNOM010002359">
    <property type="protein sequence ID" value="CAF1631382.1"/>
    <property type="molecule type" value="Genomic_DNA"/>
</dbReference>
<dbReference type="Proteomes" id="UP000663877">
    <property type="component" value="Unassembled WGS sequence"/>
</dbReference>
<dbReference type="Proteomes" id="UP000663832">
    <property type="component" value="Unassembled WGS sequence"/>
</dbReference>
<comment type="caution">
    <text evidence="1">The sequence shown here is derived from an EMBL/GenBank/DDBJ whole genome shotgun (WGS) entry which is preliminary data.</text>
</comment>